<dbReference type="AlphaFoldDB" id="A0A3B1CVD1"/>
<dbReference type="InterPro" id="IPR015424">
    <property type="entry name" value="PyrdxlP-dep_Trfase"/>
</dbReference>
<dbReference type="SUPFAM" id="SSF53383">
    <property type="entry name" value="PLP-dependent transferases"/>
    <property type="match status" value="1"/>
</dbReference>
<dbReference type="Pfam" id="PF01041">
    <property type="entry name" value="DegT_DnrJ_EryC1"/>
    <property type="match status" value="1"/>
</dbReference>
<feature type="non-terminal residue" evidence="1">
    <location>
        <position position="270"/>
    </location>
</feature>
<gene>
    <name evidence="1" type="ORF">MNBD_NITROSPIRAE03-601</name>
</gene>
<keyword evidence="1" id="KW-0808">Transferase</keyword>
<sequence>MQWKVKFFDYPLQFNAHEAEYTEIIRGVLSRGAFILGEDLARFEEKFAEFAGSKFAVGVSCCTDAMLLSLYAAGVGPGDEVISVSHTFVATIEVIKFLGAKTVFVDIADDHNMNVDLVESAITPKTKAIIPVHLNGRICSKMDKLVRIAEKYNLAVIEDAAQALGATYKGKGAGTFGLTGCFSFYPAKLLGTFGDAGAVVTDDGAFAEKVRMLRNHGRGKGTDINLWGLNCRMDNLHAAILDFKLPDLGNRIKRRREIAASYHAGLSGLK</sequence>
<dbReference type="PANTHER" id="PTHR30244:SF42">
    <property type="entry name" value="UDP-2-ACETAMIDO-2-DEOXY-3-OXO-D-GLUCURONATE AMINOTRANSFERASE"/>
    <property type="match status" value="1"/>
</dbReference>
<accession>A0A3B1CVD1</accession>
<dbReference type="EMBL" id="UOGI01000346">
    <property type="protein sequence ID" value="VAX34556.1"/>
    <property type="molecule type" value="Genomic_DNA"/>
</dbReference>
<protein>
    <submittedName>
        <fullName evidence="1">Bacillosamine/Legionaminic acid biosynthesis aminotransferase PglE 4-keto-6-deoxy-N-Acetyl-D-hexosaminyl-(Lipid carrier) aminotransferase</fullName>
    </submittedName>
</protein>
<dbReference type="GO" id="GO:0008483">
    <property type="term" value="F:transaminase activity"/>
    <property type="evidence" value="ECO:0007669"/>
    <property type="project" value="UniProtKB-KW"/>
</dbReference>
<dbReference type="InterPro" id="IPR000653">
    <property type="entry name" value="DegT/StrS_aminotransferase"/>
</dbReference>
<dbReference type="InterPro" id="IPR015421">
    <property type="entry name" value="PyrdxlP-dep_Trfase_major"/>
</dbReference>
<dbReference type="PANTHER" id="PTHR30244">
    <property type="entry name" value="TRANSAMINASE"/>
    <property type="match status" value="1"/>
</dbReference>
<dbReference type="CDD" id="cd00616">
    <property type="entry name" value="AHBA_syn"/>
    <property type="match status" value="1"/>
</dbReference>
<organism evidence="1">
    <name type="scientific">hydrothermal vent metagenome</name>
    <dbReference type="NCBI Taxonomy" id="652676"/>
    <lineage>
        <taxon>unclassified sequences</taxon>
        <taxon>metagenomes</taxon>
        <taxon>ecological metagenomes</taxon>
    </lineage>
</organism>
<reference evidence="1" key="1">
    <citation type="submission" date="2018-06" db="EMBL/GenBank/DDBJ databases">
        <authorList>
            <person name="Zhirakovskaya E."/>
        </authorList>
    </citation>
    <scope>NUCLEOTIDE SEQUENCE</scope>
</reference>
<keyword evidence="1" id="KW-0032">Aminotransferase</keyword>
<evidence type="ECO:0000313" key="1">
    <source>
        <dbReference type="EMBL" id="VAX34556.1"/>
    </source>
</evidence>
<proteinExistence type="predicted"/>
<dbReference type="GO" id="GO:0000271">
    <property type="term" value="P:polysaccharide biosynthetic process"/>
    <property type="evidence" value="ECO:0007669"/>
    <property type="project" value="TreeGrafter"/>
</dbReference>
<name>A0A3B1CVD1_9ZZZZ</name>
<dbReference type="Gene3D" id="3.40.640.10">
    <property type="entry name" value="Type I PLP-dependent aspartate aminotransferase-like (Major domain)"/>
    <property type="match status" value="1"/>
</dbReference>
<dbReference type="GO" id="GO:0030170">
    <property type="term" value="F:pyridoxal phosphate binding"/>
    <property type="evidence" value="ECO:0007669"/>
    <property type="project" value="TreeGrafter"/>
</dbReference>